<name>A0A3B1BGF0_9ZZZZ</name>
<gene>
    <name evidence="1" type="ORF">MNBD_ALPHA03-817</name>
</gene>
<keyword evidence="1" id="KW-0378">Hydrolase</keyword>
<dbReference type="Gene3D" id="3.40.630.40">
    <property type="entry name" value="Zn-dependent exopeptidases"/>
    <property type="match status" value="1"/>
</dbReference>
<protein>
    <submittedName>
        <fullName evidence="1">N-formylglutamate deformylase</fullName>
        <ecNumber evidence="1">3.5.1.68</ecNumber>
    </submittedName>
</protein>
<dbReference type="AlphaFoldDB" id="A0A3B1BGF0"/>
<accession>A0A3B1BGF0</accession>
<reference evidence="1" key="1">
    <citation type="submission" date="2018-06" db="EMBL/GenBank/DDBJ databases">
        <authorList>
            <person name="Zhirakovskaya E."/>
        </authorList>
    </citation>
    <scope>NUCLEOTIDE SEQUENCE</scope>
</reference>
<dbReference type="EMBL" id="UOFW01000073">
    <property type="protein sequence ID" value="VAX04037.1"/>
    <property type="molecule type" value="Genomic_DNA"/>
</dbReference>
<evidence type="ECO:0000313" key="1">
    <source>
        <dbReference type="EMBL" id="VAX04037.1"/>
    </source>
</evidence>
<proteinExistence type="predicted"/>
<dbReference type="Pfam" id="PF05013">
    <property type="entry name" value="FGase"/>
    <property type="match status" value="1"/>
</dbReference>
<dbReference type="SUPFAM" id="SSF53187">
    <property type="entry name" value="Zn-dependent exopeptidases"/>
    <property type="match status" value="1"/>
</dbReference>
<dbReference type="GO" id="GO:0050129">
    <property type="term" value="F:N-formylglutamate deformylase activity"/>
    <property type="evidence" value="ECO:0007669"/>
    <property type="project" value="UniProtKB-EC"/>
</dbReference>
<dbReference type="InterPro" id="IPR007709">
    <property type="entry name" value="N-FG_amidohydro"/>
</dbReference>
<organism evidence="1">
    <name type="scientific">hydrothermal vent metagenome</name>
    <dbReference type="NCBI Taxonomy" id="652676"/>
    <lineage>
        <taxon>unclassified sequences</taxon>
        <taxon>metagenomes</taxon>
        <taxon>ecological metagenomes</taxon>
    </lineage>
</organism>
<sequence>MQVIAPKSSGNPPPFELLLPERQTVPVVFSSPHSGRYYPRSFVSSSKLDAHSIRQSEDFIVDKLFQSAVENGAPLLCANYARAFVDVNREAYELDPKMFSGKLPVFANINSLRVAGGLGTVARIVSERRDIYHDKLDVDEVLGRITNIYKPYHEALRELLAITYSGFGYGVLVDCHSMPSAKDHNRADQRPDFIIGDRYGTSAASEIVNISVQILRDMGYLVAVNKPYAGGYITQYYGRPKEGIHAMQIEVNRGLYMDESAMVINDGFDQLSADLEEFVAQLVLVCGLELEGRFPLAAE</sequence>
<dbReference type="EC" id="3.5.1.68" evidence="1"/>